<dbReference type="NCBIfam" id="NF009884">
    <property type="entry name" value="PRK13343.1"/>
    <property type="match status" value="1"/>
</dbReference>
<reference evidence="13 14" key="1">
    <citation type="submission" date="2018-11" db="EMBL/GenBank/DDBJ databases">
        <authorList>
            <consortium name="Pathogen Informatics"/>
        </authorList>
    </citation>
    <scope>NUCLEOTIDE SEQUENCE [LARGE SCALE GENOMIC DNA]</scope>
    <source>
        <strain>Denwood</strain>
        <strain evidence="14">Zambia</strain>
    </source>
</reference>
<dbReference type="EMBL" id="UZAL01039507">
    <property type="protein sequence ID" value="VDP75558.1"/>
    <property type="molecule type" value="Genomic_DNA"/>
</dbReference>
<dbReference type="GO" id="GO:0046933">
    <property type="term" value="F:proton-transporting ATP synthase activity, rotational mechanism"/>
    <property type="evidence" value="ECO:0007669"/>
    <property type="project" value="InterPro"/>
</dbReference>
<dbReference type="FunFam" id="1.20.150.20:FF:000001">
    <property type="entry name" value="ATP synthase subunit alpha"/>
    <property type="match status" value="1"/>
</dbReference>
<dbReference type="FunFam" id="3.40.50.300:FF:002432">
    <property type="entry name" value="ATP synthase subunit alpha, mitochondrial"/>
    <property type="match status" value="1"/>
</dbReference>
<keyword evidence="9 12" id="KW-0139">CF(1)</keyword>
<gene>
    <name evidence="13" type="ORF">SMTD_LOCUS17904</name>
</gene>
<evidence type="ECO:0000313" key="13">
    <source>
        <dbReference type="EMBL" id="VDP75558.1"/>
    </source>
</evidence>
<keyword evidence="4 12" id="KW-0547">Nucleotide-binding</keyword>
<dbReference type="GO" id="GO:0045259">
    <property type="term" value="C:proton-transporting ATP synthase complex"/>
    <property type="evidence" value="ECO:0007669"/>
    <property type="project" value="UniProtKB-KW"/>
</dbReference>
<keyword evidence="14" id="KW-1185">Reference proteome</keyword>
<comment type="subcellular location">
    <subcellularLocation>
        <location evidence="1">Membrane</location>
    </subcellularLocation>
</comment>
<sequence>MVSPDSPPKVQYSNVWVITIDHPHLPQPVQVFKQLGCRWLSTSSTLKAGAPEFSSILEERILGQTLQTNLEETGRVLSIGDGIARVYGLKNIQAEEMGMALNLEPDNVGVVVFGNDKLIREGDIVKRAGAIVDVPVGVELLGRVVDALGNPIDGAGAINTKTRQRVGVKAPGIIPRISVREPMQTGIKAVDSLVPIGRGQRELIIGDRKTAIAVDTIINQKRFNDAADEKKKLYCIYVAIGQKRSTVAQLVKRLTDADAIKYTIIVSATASDAAPLQYLAPYAGCAMGEYFRDNGKHALIIYDDLSKQAVAYRQMSLLLRRPPGREAYPGDVFYLHSRLLERAAKMNDSYGGGSLTALPVIETQAGDVSAYIPTNVISITDGQIFLETELFHKSIRPAINVGLSVSRVGSAAQTKAMKQVAGRMKLELAQYREVAAFAQFGSDLDASTQSLLNRGVPPMAIEQQVVVIYAGVRGHLDKLDPSKIIHFEKDFLKFVLANHQDLLKTIREDGELKPATDEKLKKIVVDFLAGYQVSP</sequence>
<evidence type="ECO:0000256" key="3">
    <source>
        <dbReference type="ARBA" id="ARBA00022448"/>
    </source>
</evidence>
<evidence type="ECO:0000256" key="4">
    <source>
        <dbReference type="ARBA" id="ARBA00022741"/>
    </source>
</evidence>
<evidence type="ECO:0000256" key="2">
    <source>
        <dbReference type="ARBA" id="ARBA00008936"/>
    </source>
</evidence>
<dbReference type="STRING" id="31246.A0A183PU68"/>
<keyword evidence="3 11" id="KW-0813">Transport</keyword>
<dbReference type="PANTHER" id="PTHR48082">
    <property type="entry name" value="ATP SYNTHASE SUBUNIT ALPHA, MITOCHONDRIAL"/>
    <property type="match status" value="1"/>
</dbReference>
<name>A0A183PU68_9TREM</name>
<dbReference type="InterPro" id="IPR038376">
    <property type="entry name" value="ATP_synth_asu_C_sf"/>
</dbReference>
<keyword evidence="10 12" id="KW-0066">ATP synthesis</keyword>
<proteinExistence type="inferred from homology"/>
<dbReference type="Pfam" id="PF02874">
    <property type="entry name" value="ATP-synt_ab_N"/>
    <property type="match status" value="1"/>
</dbReference>
<dbReference type="Pfam" id="PF00306">
    <property type="entry name" value="ATP-synt_ab_C"/>
    <property type="match status" value="1"/>
</dbReference>
<keyword evidence="5 11" id="KW-0375">Hydrogen ion transport</keyword>
<dbReference type="PANTHER" id="PTHR48082:SF2">
    <property type="entry name" value="ATP SYNTHASE SUBUNIT ALPHA, MITOCHONDRIAL"/>
    <property type="match status" value="1"/>
</dbReference>
<evidence type="ECO:0000256" key="9">
    <source>
        <dbReference type="ARBA" id="ARBA00023196"/>
    </source>
</evidence>
<organism evidence="13 14">
    <name type="scientific">Schistosoma mattheei</name>
    <dbReference type="NCBI Taxonomy" id="31246"/>
    <lineage>
        <taxon>Eukaryota</taxon>
        <taxon>Metazoa</taxon>
        <taxon>Spiralia</taxon>
        <taxon>Lophotrochozoa</taxon>
        <taxon>Platyhelminthes</taxon>
        <taxon>Trematoda</taxon>
        <taxon>Digenea</taxon>
        <taxon>Strigeidida</taxon>
        <taxon>Schistosomatoidea</taxon>
        <taxon>Schistosomatidae</taxon>
        <taxon>Schistosoma</taxon>
    </lineage>
</organism>
<dbReference type="InterPro" id="IPR000194">
    <property type="entry name" value="ATPase_F1/V1/A1_a/bsu_nucl-bd"/>
</dbReference>
<evidence type="ECO:0000256" key="7">
    <source>
        <dbReference type="ARBA" id="ARBA00023065"/>
    </source>
</evidence>
<dbReference type="SUPFAM" id="SSF52540">
    <property type="entry name" value="P-loop containing nucleoside triphosphate hydrolases"/>
    <property type="match status" value="1"/>
</dbReference>
<evidence type="ECO:0000256" key="12">
    <source>
        <dbReference type="RuleBase" id="RU003551"/>
    </source>
</evidence>
<evidence type="ECO:0000313" key="14">
    <source>
        <dbReference type="Proteomes" id="UP000269396"/>
    </source>
</evidence>
<comment type="function">
    <text evidence="12">Produces ATP from ADP in the presence of a proton gradient across the membrane.</text>
</comment>
<keyword evidence="6 12" id="KW-0067">ATP-binding</keyword>
<dbReference type="InterPro" id="IPR020003">
    <property type="entry name" value="ATPase_a/bsu_AS"/>
</dbReference>
<dbReference type="AlphaFoldDB" id="A0A183PU68"/>
<dbReference type="Pfam" id="PF00006">
    <property type="entry name" value="ATP-synt_ab"/>
    <property type="match status" value="1"/>
</dbReference>
<dbReference type="PIRSF" id="PIRSF039088">
    <property type="entry name" value="F_ATPase_subunit_alpha"/>
    <property type="match status" value="1"/>
</dbReference>
<dbReference type="SUPFAM" id="SSF50615">
    <property type="entry name" value="N-terminal domain of alpha and beta subunits of F1 ATP synthase"/>
    <property type="match status" value="1"/>
</dbReference>
<dbReference type="HAMAP" id="MF_01346">
    <property type="entry name" value="ATP_synth_alpha_bact"/>
    <property type="match status" value="1"/>
</dbReference>
<dbReference type="InterPro" id="IPR004100">
    <property type="entry name" value="ATPase_F1/V1/A1_a/bsu_N"/>
</dbReference>
<comment type="similarity">
    <text evidence="2 11">Belongs to the ATPase alpha/beta chains family.</text>
</comment>
<evidence type="ECO:0000256" key="8">
    <source>
        <dbReference type="ARBA" id="ARBA00023136"/>
    </source>
</evidence>
<dbReference type="CDD" id="cd01132">
    <property type="entry name" value="F1-ATPase_alpha_CD"/>
    <property type="match status" value="1"/>
</dbReference>
<dbReference type="InterPro" id="IPR036121">
    <property type="entry name" value="ATPase_F1/V1/A1_a/bsu_N_sf"/>
</dbReference>
<dbReference type="GO" id="GO:0005524">
    <property type="term" value="F:ATP binding"/>
    <property type="evidence" value="ECO:0007669"/>
    <property type="project" value="UniProtKB-KW"/>
</dbReference>
<dbReference type="GO" id="GO:0043531">
    <property type="term" value="F:ADP binding"/>
    <property type="evidence" value="ECO:0007669"/>
    <property type="project" value="TreeGrafter"/>
</dbReference>
<dbReference type="PROSITE" id="PS00152">
    <property type="entry name" value="ATPASE_ALPHA_BETA"/>
    <property type="match status" value="1"/>
</dbReference>
<dbReference type="InterPro" id="IPR000793">
    <property type="entry name" value="ATP_synth_asu_C"/>
</dbReference>
<evidence type="ECO:0000256" key="10">
    <source>
        <dbReference type="ARBA" id="ARBA00023310"/>
    </source>
</evidence>
<evidence type="ECO:0000256" key="1">
    <source>
        <dbReference type="ARBA" id="ARBA00004370"/>
    </source>
</evidence>
<dbReference type="SUPFAM" id="SSF47917">
    <property type="entry name" value="C-terminal domain of alpha and beta subunits of F1 ATP synthase"/>
    <property type="match status" value="1"/>
</dbReference>
<keyword evidence="7 11" id="KW-0406">Ion transport</keyword>
<protein>
    <recommendedName>
        <fullName evidence="12">ATP synthase subunit alpha</fullName>
    </recommendedName>
</protein>
<dbReference type="Proteomes" id="UP000269396">
    <property type="component" value="Unassembled WGS sequence"/>
</dbReference>
<evidence type="ECO:0000256" key="5">
    <source>
        <dbReference type="ARBA" id="ARBA00022781"/>
    </source>
</evidence>
<dbReference type="InterPro" id="IPR005294">
    <property type="entry name" value="ATP_synth_F1_asu"/>
</dbReference>
<dbReference type="InterPro" id="IPR023366">
    <property type="entry name" value="ATP_synth_asu-like_sf"/>
</dbReference>
<dbReference type="InterPro" id="IPR027417">
    <property type="entry name" value="P-loop_NTPase"/>
</dbReference>
<dbReference type="Gene3D" id="3.40.50.300">
    <property type="entry name" value="P-loop containing nucleotide triphosphate hydrolases"/>
    <property type="match status" value="1"/>
</dbReference>
<evidence type="ECO:0000256" key="11">
    <source>
        <dbReference type="RuleBase" id="RU000339"/>
    </source>
</evidence>
<dbReference type="NCBIfam" id="TIGR00962">
    <property type="entry name" value="atpA"/>
    <property type="match status" value="1"/>
</dbReference>
<dbReference type="InterPro" id="IPR033732">
    <property type="entry name" value="ATP_synth_F1_a_nt-bd_dom"/>
</dbReference>
<dbReference type="CDD" id="cd18113">
    <property type="entry name" value="ATP-synt_F1_alpha_C"/>
    <property type="match status" value="1"/>
</dbReference>
<dbReference type="CDD" id="cd18116">
    <property type="entry name" value="ATP-synt_F1_alpha_N"/>
    <property type="match status" value="1"/>
</dbReference>
<dbReference type="Gene3D" id="2.40.30.20">
    <property type="match status" value="1"/>
</dbReference>
<keyword evidence="8" id="KW-0472">Membrane</keyword>
<evidence type="ECO:0000256" key="6">
    <source>
        <dbReference type="ARBA" id="ARBA00022840"/>
    </source>
</evidence>
<dbReference type="Gene3D" id="1.20.150.20">
    <property type="entry name" value="ATP synthase alpha/beta chain, C-terminal domain"/>
    <property type="match status" value="1"/>
</dbReference>
<accession>A0A183PU68</accession>